<dbReference type="Gene3D" id="3.30.43.10">
    <property type="entry name" value="Uridine Diphospho-n-acetylenolpyruvylglucosamine Reductase, domain 2"/>
    <property type="match status" value="1"/>
</dbReference>
<evidence type="ECO:0000313" key="6">
    <source>
        <dbReference type="Proteomes" id="UP000216361"/>
    </source>
</evidence>
<keyword evidence="3" id="KW-0560">Oxidoreductase</keyword>
<evidence type="ECO:0000259" key="4">
    <source>
        <dbReference type="PROSITE" id="PS51387"/>
    </source>
</evidence>
<dbReference type="InterPro" id="IPR016166">
    <property type="entry name" value="FAD-bd_PCMH"/>
</dbReference>
<proteinExistence type="predicted"/>
<dbReference type="PANTHER" id="PTHR42659">
    <property type="entry name" value="XANTHINE DEHYDROGENASE SUBUNIT C-RELATED"/>
    <property type="match status" value="1"/>
</dbReference>
<dbReference type="InterPro" id="IPR016169">
    <property type="entry name" value="FAD-bd_PCMH_sub2"/>
</dbReference>
<dbReference type="PANTHER" id="PTHR42659:SF2">
    <property type="entry name" value="XANTHINE DEHYDROGENASE SUBUNIT C-RELATED"/>
    <property type="match status" value="1"/>
</dbReference>
<comment type="caution">
    <text evidence="5">The sequence shown here is derived from an EMBL/GenBank/DDBJ whole genome shotgun (WGS) entry which is preliminary data.</text>
</comment>
<dbReference type="Pfam" id="PF00941">
    <property type="entry name" value="FAD_binding_5"/>
    <property type="match status" value="1"/>
</dbReference>
<dbReference type="InterPro" id="IPR036318">
    <property type="entry name" value="FAD-bd_PCMH-like_sf"/>
</dbReference>
<evidence type="ECO:0000313" key="5">
    <source>
        <dbReference type="EMBL" id="OYQ17914.1"/>
    </source>
</evidence>
<name>A0A255XNG4_9PROT</name>
<evidence type="ECO:0000256" key="3">
    <source>
        <dbReference type="ARBA" id="ARBA00023002"/>
    </source>
</evidence>
<protein>
    <recommendedName>
        <fullName evidence="4">FAD-binding PCMH-type domain-containing protein</fullName>
    </recommendedName>
</protein>
<dbReference type="SUPFAM" id="SSF56176">
    <property type="entry name" value="FAD-binding/transporter-associated domain-like"/>
    <property type="match status" value="1"/>
</dbReference>
<organism evidence="5 6">
    <name type="scientific">Elstera cyanobacteriorum</name>
    <dbReference type="NCBI Taxonomy" id="2022747"/>
    <lineage>
        <taxon>Bacteria</taxon>
        <taxon>Pseudomonadati</taxon>
        <taxon>Pseudomonadota</taxon>
        <taxon>Alphaproteobacteria</taxon>
        <taxon>Rhodospirillales</taxon>
        <taxon>Rhodospirillaceae</taxon>
        <taxon>Elstera</taxon>
    </lineage>
</organism>
<accession>A0A255XNG4</accession>
<reference evidence="5 6" key="1">
    <citation type="submission" date="2017-07" db="EMBL/GenBank/DDBJ databases">
        <title>Elstera cyanobacteriorum sp. nov., a novel bacterium isolated from cyanobacterial aggregates in a eutrophic lake.</title>
        <authorList>
            <person name="Cai H."/>
        </authorList>
    </citation>
    <scope>NUCLEOTIDE SEQUENCE [LARGE SCALE GENOMIC DNA]</scope>
    <source>
        <strain evidence="5 6">TH019</strain>
    </source>
</reference>
<dbReference type="EMBL" id="NOXS01000033">
    <property type="protein sequence ID" value="OYQ17914.1"/>
    <property type="molecule type" value="Genomic_DNA"/>
</dbReference>
<dbReference type="Gene3D" id="3.30.465.10">
    <property type="match status" value="1"/>
</dbReference>
<dbReference type="AlphaFoldDB" id="A0A255XNG4"/>
<feature type="domain" description="FAD-binding PCMH-type" evidence="4">
    <location>
        <begin position="1"/>
        <end position="165"/>
    </location>
</feature>
<evidence type="ECO:0000256" key="2">
    <source>
        <dbReference type="ARBA" id="ARBA00022827"/>
    </source>
</evidence>
<dbReference type="GO" id="GO:0016491">
    <property type="term" value="F:oxidoreductase activity"/>
    <property type="evidence" value="ECO:0007669"/>
    <property type="project" value="UniProtKB-KW"/>
</dbReference>
<dbReference type="Proteomes" id="UP000216361">
    <property type="component" value="Unassembled WGS sequence"/>
</dbReference>
<evidence type="ECO:0000256" key="1">
    <source>
        <dbReference type="ARBA" id="ARBA00022630"/>
    </source>
</evidence>
<dbReference type="InterPro" id="IPR051312">
    <property type="entry name" value="Diverse_Substr_Oxidored"/>
</dbReference>
<keyword evidence="6" id="KW-1185">Reference proteome</keyword>
<dbReference type="GO" id="GO:0071949">
    <property type="term" value="F:FAD binding"/>
    <property type="evidence" value="ECO:0007669"/>
    <property type="project" value="InterPro"/>
</dbReference>
<sequence>MRRLPAPYYRPESLTEALTLWQRLPHAQFLAGGTLLMAGEGPGEAPLIDLLDLPEIQAFSPVTLPGGQAGWRFGAGVTWGAMVAADLPDGLALWRTVADGFVSAPVRAVATLGGSLQSAAGDARLALRVCGGTVTYRTRDGAEHTAAAPPTDALILHLDVPIPDWSAWAAIGERGGQRDRAGLALWQAGGRCTRLRVGRRLGLTPPQRLTALEAACLGADLAALPAQLTAAADGCPLITLLARQGAMALP</sequence>
<keyword evidence="2" id="KW-0274">FAD</keyword>
<keyword evidence="1" id="KW-0285">Flavoprotein</keyword>
<dbReference type="InterPro" id="IPR002346">
    <property type="entry name" value="Mopterin_DH_FAD-bd"/>
</dbReference>
<dbReference type="OrthoDB" id="9814706at2"/>
<gene>
    <name evidence="5" type="ORF">CHR90_13145</name>
</gene>
<dbReference type="PROSITE" id="PS51387">
    <property type="entry name" value="FAD_PCMH"/>
    <property type="match status" value="1"/>
</dbReference>
<dbReference type="InterPro" id="IPR016167">
    <property type="entry name" value="FAD-bd_PCMH_sub1"/>
</dbReference>
<dbReference type="RefSeq" id="WP_094409476.1">
    <property type="nucleotide sequence ID" value="NZ_BMJZ01000002.1"/>
</dbReference>